<dbReference type="RefSeq" id="WP_165326675.1">
    <property type="nucleotide sequence ID" value="NZ_CP049109.1"/>
</dbReference>
<name>A0A6G6Y436_9SPHN</name>
<dbReference type="GO" id="GO:0071978">
    <property type="term" value="P:bacterial-type flagellum-dependent swarming motility"/>
    <property type="evidence" value="ECO:0007669"/>
    <property type="project" value="TreeGrafter"/>
</dbReference>
<dbReference type="GO" id="GO:0009425">
    <property type="term" value="C:bacterial-type flagellum basal body"/>
    <property type="evidence" value="ECO:0007669"/>
    <property type="project" value="UniProtKB-SubCell"/>
</dbReference>
<dbReference type="Pfam" id="PF22692">
    <property type="entry name" value="LlgE_F_G_D1"/>
    <property type="match status" value="1"/>
</dbReference>
<dbReference type="InterPro" id="IPR037925">
    <property type="entry name" value="FlgE/F/G-like"/>
</dbReference>
<feature type="domain" description="Flagellar hook protein FlgE/F/G-like D1" evidence="7">
    <location>
        <begin position="85"/>
        <end position="152"/>
    </location>
</feature>
<keyword evidence="8" id="KW-0966">Cell projection</keyword>
<evidence type="ECO:0000256" key="3">
    <source>
        <dbReference type="ARBA" id="ARBA00023143"/>
    </source>
</evidence>
<feature type="domain" description="Flagellar basal-body/hook protein C-terminal" evidence="6">
    <location>
        <begin position="197"/>
        <end position="239"/>
    </location>
</feature>
<dbReference type="Pfam" id="PF00460">
    <property type="entry name" value="Flg_bb_rod"/>
    <property type="match status" value="1"/>
</dbReference>
<keyword evidence="9" id="KW-1185">Reference proteome</keyword>
<dbReference type="EMBL" id="CP049109">
    <property type="protein sequence ID" value="QIG79675.1"/>
    <property type="molecule type" value="Genomic_DNA"/>
</dbReference>
<dbReference type="Pfam" id="PF06429">
    <property type="entry name" value="Flg_bbr_C"/>
    <property type="match status" value="1"/>
</dbReference>
<keyword evidence="3 4" id="KW-0975">Bacterial flagellum</keyword>
<sequence>MDISSYVLLSHEQALRRRMDVVSNNLANMTTVGFKREQPLFHEYMQETDSIVRSAQTTSFVLDYGTVHDTSNGVFQPTGNPLDVMIDGPGFLAVEAPNGETAYTRAGFIKVLESGELVTSGGQKILGEGGQTIAVPPDQAANLSITEDGTVMGKDGPLGRIAVTVFDNEGSVDPRGDGLFNGAGGRELAANETKLVSGGVEGSNVNPISETTDMIEILRAYQASKAMSDQMSDMRKRAIERLGRPGA</sequence>
<evidence type="ECO:0000256" key="2">
    <source>
        <dbReference type="ARBA" id="ARBA00009677"/>
    </source>
</evidence>
<keyword evidence="8" id="KW-0969">Cilium</keyword>
<accession>A0A6G6Y436</accession>
<proteinExistence type="inferred from homology"/>
<dbReference type="SUPFAM" id="SSF117143">
    <property type="entry name" value="Flagellar hook protein flgE"/>
    <property type="match status" value="1"/>
</dbReference>
<feature type="domain" description="Flagellar basal body rod protein N-terminal" evidence="5">
    <location>
        <begin position="13"/>
        <end position="35"/>
    </location>
</feature>
<evidence type="ECO:0000259" key="5">
    <source>
        <dbReference type="Pfam" id="PF00460"/>
    </source>
</evidence>
<dbReference type="InterPro" id="IPR020013">
    <property type="entry name" value="Flagellar_FlgE/F/G"/>
</dbReference>
<dbReference type="KEGG" id="spzr:G5C33_07640"/>
<evidence type="ECO:0000313" key="8">
    <source>
        <dbReference type="EMBL" id="QIG79675.1"/>
    </source>
</evidence>
<dbReference type="Proteomes" id="UP000501568">
    <property type="component" value="Chromosome"/>
</dbReference>
<comment type="similarity">
    <text evidence="2 4">Belongs to the flagella basal body rod proteins family.</text>
</comment>
<dbReference type="InterPro" id="IPR010930">
    <property type="entry name" value="Flg_bb/hook_C_dom"/>
</dbReference>
<evidence type="ECO:0000313" key="9">
    <source>
        <dbReference type="Proteomes" id="UP000501568"/>
    </source>
</evidence>
<evidence type="ECO:0000256" key="4">
    <source>
        <dbReference type="RuleBase" id="RU362116"/>
    </source>
</evidence>
<dbReference type="PANTHER" id="PTHR30435">
    <property type="entry name" value="FLAGELLAR PROTEIN"/>
    <property type="match status" value="1"/>
</dbReference>
<organism evidence="8 9">
    <name type="scientific">Stakelama tenebrarum</name>
    <dbReference type="NCBI Taxonomy" id="2711215"/>
    <lineage>
        <taxon>Bacteria</taxon>
        <taxon>Pseudomonadati</taxon>
        <taxon>Pseudomonadota</taxon>
        <taxon>Alphaproteobacteria</taxon>
        <taxon>Sphingomonadales</taxon>
        <taxon>Sphingomonadaceae</taxon>
        <taxon>Stakelama</taxon>
    </lineage>
</organism>
<evidence type="ECO:0000259" key="6">
    <source>
        <dbReference type="Pfam" id="PF06429"/>
    </source>
</evidence>
<evidence type="ECO:0000259" key="7">
    <source>
        <dbReference type="Pfam" id="PF22692"/>
    </source>
</evidence>
<dbReference type="NCBIfam" id="TIGR03506">
    <property type="entry name" value="FlgEFG_subfam"/>
    <property type="match status" value="1"/>
</dbReference>
<dbReference type="PANTHER" id="PTHR30435:SF19">
    <property type="entry name" value="FLAGELLAR BASAL-BODY ROD PROTEIN FLGG"/>
    <property type="match status" value="1"/>
</dbReference>
<dbReference type="AlphaFoldDB" id="A0A6G6Y436"/>
<gene>
    <name evidence="8" type="ORF">G5C33_07640</name>
</gene>
<evidence type="ECO:0000256" key="1">
    <source>
        <dbReference type="ARBA" id="ARBA00004117"/>
    </source>
</evidence>
<dbReference type="InterPro" id="IPR053967">
    <property type="entry name" value="LlgE_F_G-like_D1"/>
</dbReference>
<comment type="subcellular location">
    <subcellularLocation>
        <location evidence="1 4">Bacterial flagellum basal body</location>
    </subcellularLocation>
</comment>
<reference evidence="8 9" key="1">
    <citation type="submission" date="2020-02" db="EMBL/GenBank/DDBJ databases">
        <authorList>
            <person name="Zheng R.K."/>
            <person name="Sun C.M."/>
        </authorList>
    </citation>
    <scope>NUCLEOTIDE SEQUENCE [LARGE SCALE GENOMIC DNA]</scope>
    <source>
        <strain evidence="9">zrk23</strain>
    </source>
</reference>
<keyword evidence="8" id="KW-0282">Flagellum</keyword>
<protein>
    <submittedName>
        <fullName evidence="8">Flagellar hook-basal body complex protein</fullName>
    </submittedName>
</protein>
<dbReference type="InterPro" id="IPR001444">
    <property type="entry name" value="Flag_bb_rod_N"/>
</dbReference>